<feature type="transmembrane region" description="Helical" evidence="1">
    <location>
        <begin position="53"/>
        <end position="71"/>
    </location>
</feature>
<keyword evidence="1" id="KW-0812">Transmembrane</keyword>
<evidence type="ECO:0000313" key="2">
    <source>
        <dbReference type="EMBL" id="RVT72755.1"/>
    </source>
</evidence>
<reference evidence="2 3" key="1">
    <citation type="submission" date="2019-01" db="EMBL/GenBank/DDBJ databases">
        <authorList>
            <person name="Chen W.-M."/>
        </authorList>
    </citation>
    <scope>NUCLEOTIDE SEQUENCE [LARGE SCALE GENOMIC DNA]</scope>
    <source>
        <strain evidence="2 3">BBQ-12</strain>
    </source>
</reference>
<feature type="transmembrane region" description="Helical" evidence="1">
    <location>
        <begin position="21"/>
        <end position="41"/>
    </location>
</feature>
<dbReference type="RefSeq" id="WP_128196975.1">
    <property type="nucleotide sequence ID" value="NZ_SACJ01000012.1"/>
</dbReference>
<evidence type="ECO:0000256" key="1">
    <source>
        <dbReference type="SAM" id="Phobius"/>
    </source>
</evidence>
<protein>
    <submittedName>
        <fullName evidence="2">Uncharacterized protein</fullName>
    </submittedName>
</protein>
<organism evidence="2 3">
    <name type="scientific">Flavobacterium sufflavum</name>
    <dbReference type="NCBI Taxonomy" id="1921138"/>
    <lineage>
        <taxon>Bacteria</taxon>
        <taxon>Pseudomonadati</taxon>
        <taxon>Bacteroidota</taxon>
        <taxon>Flavobacteriia</taxon>
        <taxon>Flavobacteriales</taxon>
        <taxon>Flavobacteriaceae</taxon>
        <taxon>Flavobacterium</taxon>
    </lineage>
</organism>
<dbReference type="OrthoDB" id="1365019at2"/>
<comment type="caution">
    <text evidence="2">The sequence shown here is derived from an EMBL/GenBank/DDBJ whole genome shotgun (WGS) entry which is preliminary data.</text>
</comment>
<feature type="transmembrane region" description="Helical" evidence="1">
    <location>
        <begin position="126"/>
        <end position="148"/>
    </location>
</feature>
<keyword evidence="1" id="KW-0472">Membrane</keyword>
<dbReference type="EMBL" id="SACJ01000012">
    <property type="protein sequence ID" value="RVT72755.1"/>
    <property type="molecule type" value="Genomic_DNA"/>
</dbReference>
<gene>
    <name evidence="2" type="ORF">EOD40_15190</name>
</gene>
<keyword evidence="3" id="KW-1185">Reference proteome</keyword>
<name>A0A437KN05_9FLAO</name>
<keyword evidence="1" id="KW-1133">Transmembrane helix</keyword>
<accession>A0A437KN05</accession>
<dbReference type="Proteomes" id="UP000285211">
    <property type="component" value="Unassembled WGS sequence"/>
</dbReference>
<proteinExistence type="predicted"/>
<evidence type="ECO:0000313" key="3">
    <source>
        <dbReference type="Proteomes" id="UP000285211"/>
    </source>
</evidence>
<dbReference type="AlphaFoldDB" id="A0A437KN05"/>
<sequence>MEKIIERKKQSWDGMFYSIQRIDLLIVSFCGAGIYVCLETIKFLNEKKMPCDYLIKIAGGIFLLGIILNFLSQHFGFKSNQQDYLMCESLIDANNKNLKKCKRKLLKEEANQYDICSEKYSKLTNILNYFSMGAMFLGLILLLIYFSITF</sequence>